<dbReference type="GO" id="GO:0015628">
    <property type="term" value="P:protein secretion by the type II secretion system"/>
    <property type="evidence" value="ECO:0007669"/>
    <property type="project" value="InterPro"/>
</dbReference>
<dbReference type="SUPFAM" id="SSF54523">
    <property type="entry name" value="Pili subunits"/>
    <property type="match status" value="1"/>
</dbReference>
<evidence type="ECO:0000313" key="7">
    <source>
        <dbReference type="EMBL" id="PZO60251.1"/>
    </source>
</evidence>
<keyword evidence="3 6" id="KW-0812">Transmembrane</keyword>
<evidence type="ECO:0000256" key="5">
    <source>
        <dbReference type="ARBA" id="ARBA00023136"/>
    </source>
</evidence>
<evidence type="ECO:0000256" key="4">
    <source>
        <dbReference type="ARBA" id="ARBA00022989"/>
    </source>
</evidence>
<reference evidence="7 8" key="2">
    <citation type="submission" date="2018-06" db="EMBL/GenBank/DDBJ databases">
        <title>Metagenomic assembly of (sub)arctic Cyanobacteria and their associated microbiome from non-axenic cultures.</title>
        <authorList>
            <person name="Baurain D."/>
        </authorList>
    </citation>
    <scope>NUCLEOTIDE SEQUENCE [LARGE SCALE GENOMIC DNA]</scope>
    <source>
        <strain evidence="7">ULC027bin1</strain>
    </source>
</reference>
<keyword evidence="4 6" id="KW-1133">Transmembrane helix</keyword>
<comment type="subcellular location">
    <subcellularLocation>
        <location evidence="1">Membrane</location>
        <topology evidence="1">Single-pass membrane protein</topology>
    </subcellularLocation>
</comment>
<dbReference type="Pfam" id="PF07963">
    <property type="entry name" value="N_methyl"/>
    <property type="match status" value="1"/>
</dbReference>
<dbReference type="PANTHER" id="PTHR30093">
    <property type="entry name" value="GENERAL SECRETION PATHWAY PROTEIN G"/>
    <property type="match status" value="1"/>
</dbReference>
<dbReference type="GO" id="GO:0015627">
    <property type="term" value="C:type II protein secretion system complex"/>
    <property type="evidence" value="ECO:0007669"/>
    <property type="project" value="InterPro"/>
</dbReference>
<dbReference type="InterPro" id="IPR031975">
    <property type="entry name" value="Pilin_GH"/>
</dbReference>
<evidence type="ECO:0000256" key="2">
    <source>
        <dbReference type="ARBA" id="ARBA00022481"/>
    </source>
</evidence>
<evidence type="ECO:0000256" key="1">
    <source>
        <dbReference type="ARBA" id="ARBA00004167"/>
    </source>
</evidence>
<proteinExistence type="predicted"/>
<reference evidence="8" key="1">
    <citation type="submission" date="2018-04" db="EMBL/GenBank/DDBJ databases">
        <authorList>
            <person name="Cornet L."/>
        </authorList>
    </citation>
    <scope>NUCLEOTIDE SEQUENCE [LARGE SCALE GENOMIC DNA]</scope>
</reference>
<dbReference type="Gene3D" id="3.30.700.10">
    <property type="entry name" value="Glycoprotein, Type 4 Pilin"/>
    <property type="match status" value="1"/>
</dbReference>
<dbReference type="PROSITE" id="PS00409">
    <property type="entry name" value="PROKAR_NTER_METHYL"/>
    <property type="match status" value="1"/>
</dbReference>
<dbReference type="Pfam" id="PF16734">
    <property type="entry name" value="Pilin_GH"/>
    <property type="match status" value="1"/>
</dbReference>
<keyword evidence="5 6" id="KW-0472">Membrane</keyword>
<sequence length="209" mass="21046">MKSDLKAKLLQHLSGKKKGNGGFTLIELLVVIIIIGILSAIALPSFLNQANKAKQSEAKTYIGSMNRAQQAYYMESGQFSPNIGLLGLGIADSTANYDYYAGTEAVTPGVVAIGVAKPKAAAAGADSSLKAYAGAVKIGTVSTGTGATATTEATTLATLCEAVKAPVASGANPTAATIAQTAFDNVASNAPGIPACPLLNAANGFKPIQ</sequence>
<dbReference type="InterPro" id="IPR000983">
    <property type="entry name" value="Bac_GSPG_pilin"/>
</dbReference>
<evidence type="ECO:0008006" key="9">
    <source>
        <dbReference type="Google" id="ProtNLM"/>
    </source>
</evidence>
<dbReference type="NCBIfam" id="TIGR02532">
    <property type="entry name" value="IV_pilin_GFxxxE"/>
    <property type="match status" value="1"/>
</dbReference>
<accession>A0A2W4ZNM9</accession>
<dbReference type="InterPro" id="IPR012902">
    <property type="entry name" value="N_methyl_site"/>
</dbReference>
<evidence type="ECO:0000313" key="8">
    <source>
        <dbReference type="Proteomes" id="UP000249794"/>
    </source>
</evidence>
<dbReference type="PRINTS" id="PR00813">
    <property type="entry name" value="BCTERIALGSPG"/>
</dbReference>
<feature type="transmembrane region" description="Helical" evidence="6">
    <location>
        <begin position="21"/>
        <end position="47"/>
    </location>
</feature>
<dbReference type="PANTHER" id="PTHR30093:SF44">
    <property type="entry name" value="TYPE II SECRETION SYSTEM CORE PROTEIN G"/>
    <property type="match status" value="1"/>
</dbReference>
<evidence type="ECO:0000256" key="6">
    <source>
        <dbReference type="SAM" id="Phobius"/>
    </source>
</evidence>
<name>A0A2W4ZNM9_9CYAN</name>
<dbReference type="AlphaFoldDB" id="A0A2W4ZNM9"/>
<organism evidence="7 8">
    <name type="scientific">Phormidesmis priestleyi</name>
    <dbReference type="NCBI Taxonomy" id="268141"/>
    <lineage>
        <taxon>Bacteria</taxon>
        <taxon>Bacillati</taxon>
        <taxon>Cyanobacteriota</taxon>
        <taxon>Cyanophyceae</taxon>
        <taxon>Leptolyngbyales</taxon>
        <taxon>Leptolyngbyaceae</taxon>
        <taxon>Phormidesmis</taxon>
    </lineage>
</organism>
<gene>
    <name evidence="7" type="ORF">DCF15_02510</name>
</gene>
<evidence type="ECO:0000256" key="3">
    <source>
        <dbReference type="ARBA" id="ARBA00022692"/>
    </source>
</evidence>
<comment type="caution">
    <text evidence="7">The sequence shown here is derived from an EMBL/GenBank/DDBJ whole genome shotgun (WGS) entry which is preliminary data.</text>
</comment>
<protein>
    <recommendedName>
        <fullName evidence="9">General secretion pathway protein GspH</fullName>
    </recommendedName>
</protein>
<dbReference type="GO" id="GO:0016020">
    <property type="term" value="C:membrane"/>
    <property type="evidence" value="ECO:0007669"/>
    <property type="project" value="UniProtKB-SubCell"/>
</dbReference>
<dbReference type="Proteomes" id="UP000249794">
    <property type="component" value="Unassembled WGS sequence"/>
</dbReference>
<keyword evidence="2" id="KW-0488">Methylation</keyword>
<dbReference type="EMBL" id="QBMP01000013">
    <property type="protein sequence ID" value="PZO60251.1"/>
    <property type="molecule type" value="Genomic_DNA"/>
</dbReference>
<dbReference type="InterPro" id="IPR045584">
    <property type="entry name" value="Pilin-like"/>
</dbReference>